<accession>A0A158BMR7</accession>
<dbReference type="RefSeq" id="WP_061176215.1">
    <property type="nucleotide sequence ID" value="NZ_FCOE02000011.1"/>
</dbReference>
<dbReference type="OrthoDB" id="9102495at2"/>
<evidence type="ECO:0000313" key="1">
    <source>
        <dbReference type="EMBL" id="SAK71368.1"/>
    </source>
</evidence>
<dbReference type="EMBL" id="FCOE02000011">
    <property type="protein sequence ID" value="SAK71368.1"/>
    <property type="molecule type" value="Genomic_DNA"/>
</dbReference>
<protein>
    <submittedName>
        <fullName evidence="1">Uncharacterized protein</fullName>
    </submittedName>
</protein>
<reference evidence="1" key="1">
    <citation type="submission" date="2016-01" db="EMBL/GenBank/DDBJ databases">
        <authorList>
            <person name="Peeters C."/>
        </authorList>
    </citation>
    <scope>NUCLEOTIDE SEQUENCE [LARGE SCALE GENOMIC DNA]</scope>
    <source>
        <strain evidence="1">LMG 29323</strain>
    </source>
</reference>
<keyword evidence="2" id="KW-1185">Reference proteome</keyword>
<dbReference type="AlphaFoldDB" id="A0A158BMR7"/>
<name>A0A158BMR7_9BURK</name>
<proteinExistence type="predicted"/>
<evidence type="ECO:0000313" key="2">
    <source>
        <dbReference type="Proteomes" id="UP000054911"/>
    </source>
</evidence>
<gene>
    <name evidence="1" type="ORF">AWB80_03813</name>
</gene>
<dbReference type="STRING" id="1777141.AWB80_03813"/>
<comment type="caution">
    <text evidence="1">The sequence shown here is derived from an EMBL/GenBank/DDBJ whole genome shotgun (WGS) entry which is preliminary data.</text>
</comment>
<dbReference type="Proteomes" id="UP000054911">
    <property type="component" value="Unassembled WGS sequence"/>
</dbReference>
<sequence>MSIIIDYVTPGTGATAAFHVVQQVTIDYRNSRCAAQLESFVSKETFDNGKQPVFSQSIEFTELPTADLDPRAYAEQKIVAPADDKTSPTIARQYFIGAEIAE</sequence>
<organism evidence="1 2">
    <name type="scientific">Caballeronia pedi</name>
    <dbReference type="NCBI Taxonomy" id="1777141"/>
    <lineage>
        <taxon>Bacteria</taxon>
        <taxon>Pseudomonadati</taxon>
        <taxon>Pseudomonadota</taxon>
        <taxon>Betaproteobacteria</taxon>
        <taxon>Burkholderiales</taxon>
        <taxon>Burkholderiaceae</taxon>
        <taxon>Caballeronia</taxon>
    </lineage>
</organism>